<evidence type="ECO:0000256" key="1">
    <source>
        <dbReference type="SAM" id="MobiDB-lite"/>
    </source>
</evidence>
<gene>
    <name evidence="2" type="ORF">H2LOC_020075</name>
</gene>
<dbReference type="OrthoDB" id="7161229at2"/>
<accession>A0A6B8KLR0</accession>
<evidence type="ECO:0000313" key="2">
    <source>
        <dbReference type="EMBL" id="QGM47788.1"/>
    </source>
</evidence>
<name>A0A6B8KLR0_9HYPH</name>
<protein>
    <submittedName>
        <fullName evidence="2">Cell envelope biogenesis protein TolA</fullName>
    </submittedName>
</protein>
<organism evidence="2 3">
    <name type="scientific">Methylocystis heyeri</name>
    <dbReference type="NCBI Taxonomy" id="391905"/>
    <lineage>
        <taxon>Bacteria</taxon>
        <taxon>Pseudomonadati</taxon>
        <taxon>Pseudomonadota</taxon>
        <taxon>Alphaproteobacteria</taxon>
        <taxon>Hyphomicrobiales</taxon>
        <taxon>Methylocystaceae</taxon>
        <taxon>Methylocystis</taxon>
    </lineage>
</organism>
<dbReference type="Proteomes" id="UP000309061">
    <property type="component" value="Chromosome"/>
</dbReference>
<reference evidence="2 3" key="1">
    <citation type="submission" date="2019-11" db="EMBL/GenBank/DDBJ databases">
        <title>The genome sequence of Methylocystis heyeri.</title>
        <authorList>
            <person name="Oshkin I.Y."/>
            <person name="Miroshnikov K."/>
            <person name="Dedysh S.N."/>
        </authorList>
    </citation>
    <scope>NUCLEOTIDE SEQUENCE [LARGE SCALE GENOMIC DNA]</scope>
    <source>
        <strain evidence="2 3">H2</strain>
    </source>
</reference>
<sequence length="413" mass="44689">MGFSRQQPGFPVSAAAHVGLLAATLIAFSHNPKFDDVPETVPVEVVSDQALNQITKGEKTAHAVKPAQRAEKVAPQVETHPHPPQAEAKRDIPTPPPPLKRLSEEPSEDDTPQKQDRETPPTPPKRVAALTPPAPEPPARPAPPAPKAAPAPPQKPQAKAAPEPEKDEPDDAEVTRPKPPVKPKLDKAKDETPPQPKTPPKPPENPKAKETPRLKTDEVAKLLQQKKLEARTEKSDAGEEKEAATEKPVKSEKPGGAARPKSGDEQAPKSKFNAANIANLLSREAPQQRASTGAEKTQVASLGAPAASAAKMSPSLQGKIDAYTVEHYRRCWATALSMNALNYVPRVEFRLTRTGALEGSPRLLNPSSDPVEKARGEQALAAVRRCSPMSIPAEFSPYYDYWRVTELDMKEDM</sequence>
<feature type="compositionally biased region" description="Pro residues" evidence="1">
    <location>
        <begin position="132"/>
        <end position="155"/>
    </location>
</feature>
<evidence type="ECO:0000313" key="3">
    <source>
        <dbReference type="Proteomes" id="UP000309061"/>
    </source>
</evidence>
<feature type="region of interest" description="Disordered" evidence="1">
    <location>
        <begin position="56"/>
        <end position="271"/>
    </location>
</feature>
<feature type="compositionally biased region" description="Basic and acidic residues" evidence="1">
    <location>
        <begin position="204"/>
        <end position="253"/>
    </location>
</feature>
<proteinExistence type="predicted"/>
<feature type="compositionally biased region" description="Basic and acidic residues" evidence="1">
    <location>
        <begin position="183"/>
        <end position="192"/>
    </location>
</feature>
<feature type="compositionally biased region" description="Pro residues" evidence="1">
    <location>
        <begin position="193"/>
        <end position="203"/>
    </location>
</feature>
<dbReference type="EMBL" id="CP046052">
    <property type="protein sequence ID" value="QGM47788.1"/>
    <property type="molecule type" value="Genomic_DNA"/>
</dbReference>
<dbReference type="KEGG" id="mhey:H2LOC_020075"/>
<dbReference type="RefSeq" id="WP_136494441.1">
    <property type="nucleotide sequence ID" value="NZ_CP046052.1"/>
</dbReference>
<keyword evidence="3" id="KW-1185">Reference proteome</keyword>
<dbReference type="AlphaFoldDB" id="A0A6B8KLR0"/>
<dbReference type="Gene3D" id="3.30.1150.10">
    <property type="match status" value="1"/>
</dbReference>